<dbReference type="RefSeq" id="WP_171654079.1">
    <property type="nucleotide sequence ID" value="NZ_WHOD01000082.1"/>
</dbReference>
<dbReference type="SUPFAM" id="SSF46689">
    <property type="entry name" value="Homeodomain-like"/>
    <property type="match status" value="2"/>
</dbReference>
<name>A0A972K2G2_9BACL</name>
<gene>
    <name evidence="12" type="ORF">GC093_21925</name>
</gene>
<dbReference type="PROSITE" id="PS50887">
    <property type="entry name" value="GGDEF"/>
    <property type="match status" value="1"/>
</dbReference>
<dbReference type="SUPFAM" id="SSF52172">
    <property type="entry name" value="CheY-like"/>
    <property type="match status" value="1"/>
</dbReference>
<dbReference type="EMBL" id="WHOD01000082">
    <property type="protein sequence ID" value="NOU95860.1"/>
    <property type="molecule type" value="Genomic_DNA"/>
</dbReference>
<reference evidence="12" key="1">
    <citation type="submission" date="2019-10" db="EMBL/GenBank/DDBJ databases">
        <title>Description of Paenibacillus glebae sp. nov.</title>
        <authorList>
            <person name="Carlier A."/>
            <person name="Qi S."/>
        </authorList>
    </citation>
    <scope>NUCLEOTIDE SEQUENCE</scope>
    <source>
        <strain evidence="12">LMG 31456</strain>
    </source>
</reference>
<keyword evidence="3 8" id="KW-0597">Phosphoprotein</keyword>
<protein>
    <submittedName>
        <fullName evidence="12">Response regulator</fullName>
    </submittedName>
</protein>
<dbReference type="Pfam" id="PF12833">
    <property type="entry name" value="HTH_18"/>
    <property type="match status" value="1"/>
</dbReference>
<feature type="domain" description="GGDEF" evidence="11">
    <location>
        <begin position="179"/>
        <end position="309"/>
    </location>
</feature>
<feature type="domain" description="HTH araC/xylS-type" evidence="9">
    <location>
        <begin position="432"/>
        <end position="531"/>
    </location>
</feature>
<evidence type="ECO:0000259" key="10">
    <source>
        <dbReference type="PROSITE" id="PS50110"/>
    </source>
</evidence>
<comment type="subcellular location">
    <subcellularLocation>
        <location evidence="1">Cytoplasm</location>
    </subcellularLocation>
</comment>
<accession>A0A972K2G2</accession>
<dbReference type="InterPro" id="IPR000160">
    <property type="entry name" value="GGDEF_dom"/>
</dbReference>
<dbReference type="Pfam" id="PF17853">
    <property type="entry name" value="GGDEF_2"/>
    <property type="match status" value="1"/>
</dbReference>
<evidence type="ECO:0000256" key="2">
    <source>
        <dbReference type="ARBA" id="ARBA00022490"/>
    </source>
</evidence>
<sequence length="538" mass="61446">MYKIILVDDEDEVREGIELKTDWGACGFELAGTFDNGRDALDSIQSLQPDVIITDICMPFMDGLELARQVAGQYRDIVVVIVTGFEEFDYAKQAIKLKVKDYLLKPINSEEFTSFLYVLKQELDAGRQEKEDLSHLQLQLNQSLPLLKERFLERLAATVIKKDEIERKFNYFQLSLSGPAYLALVGDIDGFMRDSIPSEDVEVELLRFAAFNIMQEIFEKESGGIVFRTRDDKIAVIFPGKIEEIEVQAQTLAEHARHSVQKYLRLTVSIGIGRVCTELPYISKSFQGALSALDYRFLLGKNRIISINDLEYGKGVDKAGYDAWERKLLATMKTGNRQQVSLVLHDGIEEMKHSYSSVEKCYGSIHKLIASLMNLVVETGFDNTEVFGSSPFQQISTMRTLDDAQLWLEGICHHIISYLSERRTDVTESQMQKAEAYIREHYSDENFSLNQVCSHIFMSISYFSALFKQHTGVTFVEYLTRVRLEKAKELIAVTQLKTYDIASRVGYGDPQYFSVIFKRHTGVTPKEYRLEQKGNPSL</sequence>
<dbReference type="InterPro" id="IPR041522">
    <property type="entry name" value="CdaR_GGDEF"/>
</dbReference>
<keyword evidence="13" id="KW-1185">Reference proteome</keyword>
<dbReference type="GO" id="GO:0005737">
    <property type="term" value="C:cytoplasm"/>
    <property type="evidence" value="ECO:0007669"/>
    <property type="project" value="UniProtKB-SubCell"/>
</dbReference>
<dbReference type="PRINTS" id="PR00032">
    <property type="entry name" value="HTHARAC"/>
</dbReference>
<dbReference type="Pfam" id="PF00072">
    <property type="entry name" value="Response_reg"/>
    <property type="match status" value="1"/>
</dbReference>
<evidence type="ECO:0000256" key="1">
    <source>
        <dbReference type="ARBA" id="ARBA00004496"/>
    </source>
</evidence>
<dbReference type="GO" id="GO:0003700">
    <property type="term" value="F:DNA-binding transcription factor activity"/>
    <property type="evidence" value="ECO:0007669"/>
    <property type="project" value="InterPro"/>
</dbReference>
<dbReference type="SMART" id="SM00342">
    <property type="entry name" value="HTH_ARAC"/>
    <property type="match status" value="1"/>
</dbReference>
<dbReference type="Gene3D" id="3.40.50.2300">
    <property type="match status" value="1"/>
</dbReference>
<dbReference type="PROSITE" id="PS50110">
    <property type="entry name" value="RESPONSE_REGULATORY"/>
    <property type="match status" value="1"/>
</dbReference>
<evidence type="ECO:0000256" key="8">
    <source>
        <dbReference type="PROSITE-ProRule" id="PRU00169"/>
    </source>
</evidence>
<dbReference type="GO" id="GO:0000160">
    <property type="term" value="P:phosphorelay signal transduction system"/>
    <property type="evidence" value="ECO:0007669"/>
    <property type="project" value="UniProtKB-KW"/>
</dbReference>
<dbReference type="InterPro" id="IPR011006">
    <property type="entry name" value="CheY-like_superfamily"/>
</dbReference>
<keyword evidence="5" id="KW-0805">Transcription regulation</keyword>
<dbReference type="PANTHER" id="PTHR42713:SF3">
    <property type="entry name" value="TRANSCRIPTIONAL REGULATORY PROTEIN HPTR"/>
    <property type="match status" value="1"/>
</dbReference>
<comment type="caution">
    <text evidence="12">The sequence shown here is derived from an EMBL/GenBank/DDBJ whole genome shotgun (WGS) entry which is preliminary data.</text>
</comment>
<dbReference type="InterPro" id="IPR018060">
    <property type="entry name" value="HTH_AraC"/>
</dbReference>
<evidence type="ECO:0000259" key="9">
    <source>
        <dbReference type="PROSITE" id="PS01124"/>
    </source>
</evidence>
<evidence type="ECO:0000259" key="11">
    <source>
        <dbReference type="PROSITE" id="PS50887"/>
    </source>
</evidence>
<dbReference type="AlphaFoldDB" id="A0A972K2G2"/>
<keyword evidence="4" id="KW-0902">Two-component regulatory system</keyword>
<evidence type="ECO:0000256" key="3">
    <source>
        <dbReference type="ARBA" id="ARBA00022553"/>
    </source>
</evidence>
<evidence type="ECO:0000313" key="12">
    <source>
        <dbReference type="EMBL" id="NOU95860.1"/>
    </source>
</evidence>
<dbReference type="InterPro" id="IPR001789">
    <property type="entry name" value="Sig_transdc_resp-reg_receiver"/>
</dbReference>
<keyword evidence="7" id="KW-0804">Transcription</keyword>
<evidence type="ECO:0000256" key="7">
    <source>
        <dbReference type="ARBA" id="ARBA00023163"/>
    </source>
</evidence>
<dbReference type="CDD" id="cd17536">
    <property type="entry name" value="REC_YesN-like"/>
    <property type="match status" value="1"/>
</dbReference>
<feature type="domain" description="Response regulatory" evidence="10">
    <location>
        <begin position="3"/>
        <end position="120"/>
    </location>
</feature>
<evidence type="ECO:0000256" key="4">
    <source>
        <dbReference type="ARBA" id="ARBA00023012"/>
    </source>
</evidence>
<dbReference type="Gene3D" id="1.10.10.60">
    <property type="entry name" value="Homeodomain-like"/>
    <property type="match status" value="2"/>
</dbReference>
<evidence type="ECO:0000256" key="6">
    <source>
        <dbReference type="ARBA" id="ARBA00023125"/>
    </source>
</evidence>
<dbReference type="PANTHER" id="PTHR42713">
    <property type="entry name" value="HISTIDINE KINASE-RELATED"/>
    <property type="match status" value="1"/>
</dbReference>
<proteinExistence type="predicted"/>
<dbReference type="Proteomes" id="UP000641588">
    <property type="component" value="Unassembled WGS sequence"/>
</dbReference>
<dbReference type="SMART" id="SM00448">
    <property type="entry name" value="REC"/>
    <property type="match status" value="1"/>
</dbReference>
<feature type="modified residue" description="4-aspartylphosphate" evidence="8">
    <location>
        <position position="55"/>
    </location>
</feature>
<dbReference type="InterPro" id="IPR009057">
    <property type="entry name" value="Homeodomain-like_sf"/>
</dbReference>
<dbReference type="InterPro" id="IPR051552">
    <property type="entry name" value="HptR"/>
</dbReference>
<dbReference type="GO" id="GO:0043565">
    <property type="term" value="F:sequence-specific DNA binding"/>
    <property type="evidence" value="ECO:0007669"/>
    <property type="project" value="InterPro"/>
</dbReference>
<organism evidence="12 13">
    <name type="scientific">Paenibacillus foliorum</name>
    <dbReference type="NCBI Taxonomy" id="2654974"/>
    <lineage>
        <taxon>Bacteria</taxon>
        <taxon>Bacillati</taxon>
        <taxon>Bacillota</taxon>
        <taxon>Bacilli</taxon>
        <taxon>Bacillales</taxon>
        <taxon>Paenibacillaceae</taxon>
        <taxon>Paenibacillus</taxon>
    </lineage>
</organism>
<keyword evidence="6" id="KW-0238">DNA-binding</keyword>
<keyword evidence="2" id="KW-0963">Cytoplasm</keyword>
<evidence type="ECO:0000313" key="13">
    <source>
        <dbReference type="Proteomes" id="UP000641588"/>
    </source>
</evidence>
<dbReference type="InterPro" id="IPR020449">
    <property type="entry name" value="Tscrpt_reg_AraC-type_HTH"/>
</dbReference>
<dbReference type="PROSITE" id="PS01124">
    <property type="entry name" value="HTH_ARAC_FAMILY_2"/>
    <property type="match status" value="1"/>
</dbReference>
<evidence type="ECO:0000256" key="5">
    <source>
        <dbReference type="ARBA" id="ARBA00023015"/>
    </source>
</evidence>